<evidence type="ECO:0000256" key="1">
    <source>
        <dbReference type="ARBA" id="ARBA00006484"/>
    </source>
</evidence>
<dbReference type="InterPro" id="IPR002347">
    <property type="entry name" value="SDR_fam"/>
</dbReference>
<dbReference type="PRINTS" id="PR00081">
    <property type="entry name" value="GDHRDH"/>
</dbReference>
<dbReference type="InterPro" id="IPR036291">
    <property type="entry name" value="NAD(P)-bd_dom_sf"/>
</dbReference>
<dbReference type="EMBL" id="CP036347">
    <property type="protein sequence ID" value="QDU03801.1"/>
    <property type="molecule type" value="Genomic_DNA"/>
</dbReference>
<reference evidence="2 3" key="1">
    <citation type="submission" date="2019-02" db="EMBL/GenBank/DDBJ databases">
        <title>Deep-cultivation of Planctomycetes and their phenomic and genomic characterization uncovers novel biology.</title>
        <authorList>
            <person name="Wiegand S."/>
            <person name="Jogler M."/>
            <person name="Boedeker C."/>
            <person name="Pinto D."/>
            <person name="Vollmers J."/>
            <person name="Rivas-Marin E."/>
            <person name="Kohn T."/>
            <person name="Peeters S.H."/>
            <person name="Heuer A."/>
            <person name="Rast P."/>
            <person name="Oberbeckmann S."/>
            <person name="Bunk B."/>
            <person name="Jeske O."/>
            <person name="Meyerdierks A."/>
            <person name="Storesund J.E."/>
            <person name="Kallscheuer N."/>
            <person name="Luecker S."/>
            <person name="Lage O.M."/>
            <person name="Pohl T."/>
            <person name="Merkel B.J."/>
            <person name="Hornburger P."/>
            <person name="Mueller R.-W."/>
            <person name="Bruemmer F."/>
            <person name="Labrenz M."/>
            <person name="Spormann A.M."/>
            <person name="Op den Camp H."/>
            <person name="Overmann J."/>
            <person name="Amann R."/>
            <person name="Jetten M.S.M."/>
            <person name="Mascher T."/>
            <person name="Medema M.H."/>
            <person name="Devos D.P."/>
            <person name="Kaster A.-K."/>
            <person name="Ovreas L."/>
            <person name="Rohde M."/>
            <person name="Galperin M.Y."/>
            <person name="Jogler C."/>
        </authorList>
    </citation>
    <scope>NUCLEOTIDE SEQUENCE [LARGE SCALE GENOMIC DNA]</scope>
    <source>
        <strain evidence="2 3">V6</strain>
    </source>
</reference>
<proteinExistence type="inferred from homology"/>
<dbReference type="Pfam" id="PF13561">
    <property type="entry name" value="adh_short_C2"/>
    <property type="match status" value="1"/>
</dbReference>
<comment type="similarity">
    <text evidence="1">Belongs to the short-chain dehydrogenases/reductases (SDR) family.</text>
</comment>
<dbReference type="GO" id="GO:0004316">
    <property type="term" value="F:3-oxoacyl-[acyl-carrier-protein] reductase (NADPH) activity"/>
    <property type="evidence" value="ECO:0007669"/>
    <property type="project" value="UniProtKB-EC"/>
</dbReference>
<dbReference type="FunFam" id="3.40.50.720:FF:000084">
    <property type="entry name" value="Short-chain dehydrogenase reductase"/>
    <property type="match status" value="1"/>
</dbReference>
<dbReference type="PANTHER" id="PTHR42760:SF105">
    <property type="entry name" value="SORBITOL-6-PHOSPHATE 2-DEHYDROGENASE"/>
    <property type="match status" value="1"/>
</dbReference>
<dbReference type="AlphaFoldDB" id="A0A517WF03"/>
<organism evidence="2 3">
    <name type="scientific">Gimesia chilikensis</name>
    <dbReference type="NCBI Taxonomy" id="2605989"/>
    <lineage>
        <taxon>Bacteria</taxon>
        <taxon>Pseudomonadati</taxon>
        <taxon>Planctomycetota</taxon>
        <taxon>Planctomycetia</taxon>
        <taxon>Planctomycetales</taxon>
        <taxon>Planctomycetaceae</taxon>
        <taxon>Gimesia</taxon>
    </lineage>
</organism>
<gene>
    <name evidence="2" type="primary">fabG_8</name>
    <name evidence="2" type="ORF">V6x_35240</name>
</gene>
<dbReference type="Gene3D" id="3.40.50.720">
    <property type="entry name" value="NAD(P)-binding Rossmann-like Domain"/>
    <property type="match status" value="1"/>
</dbReference>
<protein>
    <submittedName>
        <fullName evidence="2">3-oxoacyl-[acyl-carrier-protein] reductase FabG</fullName>
        <ecNumber evidence="2">1.1.1.100</ecNumber>
    </submittedName>
</protein>
<sequence>MDLKLQNVPVIITGGASGIGLATARTFAEEGALPVLWDQSDRVTAVAEQLASETGQTVHGFQVDITNFEALQAVTRQTVAEVKSFAHLVHAAAIGSGKFGFPFTNLTPTDWPRVFEVNMQGMVNVAHAVTPVMQESDAGSMVFVSSIAGQIGSQTDPPYSASKAANINFAQCLAKDLAAGGIRVNSVCPGMVQTPLNQSVWQSWNDRQPEDQKRSYEDWAGDKIRQLVPLQRWQTTQDIADMIVFLSSARAAQVTGQTINVDGGFVMHW</sequence>
<dbReference type="PANTHER" id="PTHR42760">
    <property type="entry name" value="SHORT-CHAIN DEHYDROGENASES/REDUCTASES FAMILY MEMBER"/>
    <property type="match status" value="1"/>
</dbReference>
<dbReference type="EC" id="1.1.1.100" evidence="2"/>
<dbReference type="SUPFAM" id="SSF51735">
    <property type="entry name" value="NAD(P)-binding Rossmann-fold domains"/>
    <property type="match status" value="1"/>
</dbReference>
<name>A0A517WF03_9PLAN</name>
<keyword evidence="2" id="KW-0560">Oxidoreductase</keyword>
<dbReference type="CDD" id="cd05233">
    <property type="entry name" value="SDR_c"/>
    <property type="match status" value="1"/>
</dbReference>
<evidence type="ECO:0000313" key="2">
    <source>
        <dbReference type="EMBL" id="QDU03801.1"/>
    </source>
</evidence>
<dbReference type="Proteomes" id="UP000320722">
    <property type="component" value="Chromosome"/>
</dbReference>
<accession>A0A517WF03</accession>
<dbReference type="RefSeq" id="WP_145041625.1">
    <property type="nucleotide sequence ID" value="NZ_CP036347.1"/>
</dbReference>
<evidence type="ECO:0000313" key="3">
    <source>
        <dbReference type="Proteomes" id="UP000320722"/>
    </source>
</evidence>